<dbReference type="Proteomes" id="UP000027442">
    <property type="component" value="Unassembled WGS sequence"/>
</dbReference>
<dbReference type="EMBL" id="JNGW01000028">
    <property type="protein sequence ID" value="KDR53123.1"/>
    <property type="molecule type" value="Genomic_DNA"/>
</dbReference>
<sequence>DESKVDWKQLDDLGLSRERLEQSGELEKMLNWQKSNLLTIAVPIGDTTIYTEARLAFCTDDSGQYRFGNSSFEKRTTA</sequence>
<name>A0A069QJW0_HOYLO</name>
<dbReference type="AlphaFoldDB" id="A0A069QJW0"/>
<keyword evidence="3" id="KW-1185">Reference proteome</keyword>
<gene>
    <name evidence="2" type="ORF">HMPREF1991_00786</name>
</gene>
<evidence type="ECO:0000313" key="3">
    <source>
        <dbReference type="Proteomes" id="UP000027442"/>
    </source>
</evidence>
<dbReference type="PATRIC" id="fig|1122985.7.peg.814"/>
<evidence type="ECO:0000313" key="2">
    <source>
        <dbReference type="EMBL" id="KDR53123.1"/>
    </source>
</evidence>
<proteinExistence type="predicted"/>
<protein>
    <recommendedName>
        <fullName evidence="1">DUF4099 domain-containing protein</fullName>
    </recommendedName>
</protein>
<dbReference type="HOGENOM" id="CLU_2611755_0_0_10"/>
<reference evidence="2 3" key="1">
    <citation type="submission" date="2013-08" db="EMBL/GenBank/DDBJ databases">
        <authorList>
            <person name="Weinstock G."/>
            <person name="Sodergren E."/>
            <person name="Wylie T."/>
            <person name="Fulton L."/>
            <person name="Fulton R."/>
            <person name="Fronick C."/>
            <person name="O'Laughlin M."/>
            <person name="Godfrey J."/>
            <person name="Miner T."/>
            <person name="Herter B."/>
            <person name="Appelbaum E."/>
            <person name="Cordes M."/>
            <person name="Lek S."/>
            <person name="Wollam A."/>
            <person name="Pepin K.H."/>
            <person name="Palsikar V.B."/>
            <person name="Mitreva M."/>
            <person name="Wilson R.K."/>
        </authorList>
    </citation>
    <scope>NUCLEOTIDE SEQUENCE [LARGE SCALE GENOMIC DNA]</scope>
    <source>
        <strain evidence="2 3">ATCC 15930</strain>
    </source>
</reference>
<evidence type="ECO:0000259" key="1">
    <source>
        <dbReference type="Pfam" id="PF13351"/>
    </source>
</evidence>
<dbReference type="InterPro" id="IPR025343">
    <property type="entry name" value="DUF4099"/>
</dbReference>
<dbReference type="Pfam" id="PF13351">
    <property type="entry name" value="DUF4099"/>
    <property type="match status" value="1"/>
</dbReference>
<feature type="non-terminal residue" evidence="2">
    <location>
        <position position="1"/>
    </location>
</feature>
<feature type="domain" description="DUF4099" evidence="1">
    <location>
        <begin position="1"/>
        <end position="66"/>
    </location>
</feature>
<accession>A0A069QJW0</accession>
<organism evidence="2 3">
    <name type="scientific">Hoylesella loescheii DSM 19665 = JCM 12249 = ATCC 15930</name>
    <dbReference type="NCBI Taxonomy" id="1122985"/>
    <lineage>
        <taxon>Bacteria</taxon>
        <taxon>Pseudomonadati</taxon>
        <taxon>Bacteroidota</taxon>
        <taxon>Bacteroidia</taxon>
        <taxon>Bacteroidales</taxon>
        <taxon>Prevotellaceae</taxon>
        <taxon>Hoylesella</taxon>
    </lineage>
</organism>
<comment type="caution">
    <text evidence="2">The sequence shown here is derived from an EMBL/GenBank/DDBJ whole genome shotgun (WGS) entry which is preliminary data.</text>
</comment>